<dbReference type="Pfam" id="PF11932">
    <property type="entry name" value="DUF3450"/>
    <property type="match status" value="1"/>
</dbReference>
<dbReference type="EMBL" id="PKUS01000011">
    <property type="protein sequence ID" value="PLW68786.1"/>
    <property type="molecule type" value="Genomic_DNA"/>
</dbReference>
<proteinExistence type="predicted"/>
<comment type="caution">
    <text evidence="2">The sequence shown here is derived from an EMBL/GenBank/DDBJ whole genome shotgun (WGS) entry which is preliminary data.</text>
</comment>
<dbReference type="OrthoDB" id="5880116at2"/>
<protein>
    <submittedName>
        <fullName evidence="2">DUF3450 domain-containing protein</fullName>
    </submittedName>
</protein>
<keyword evidence="1" id="KW-0175">Coiled coil</keyword>
<evidence type="ECO:0000313" key="3">
    <source>
        <dbReference type="Proteomes" id="UP000235005"/>
    </source>
</evidence>
<feature type="coiled-coil region" evidence="1">
    <location>
        <begin position="44"/>
        <end position="88"/>
    </location>
</feature>
<keyword evidence="3" id="KW-1185">Reference proteome</keyword>
<organism evidence="2 3">
    <name type="scientific">Pseudohalioglobus lutimaris</name>
    <dbReference type="NCBI Taxonomy" id="1737061"/>
    <lineage>
        <taxon>Bacteria</taxon>
        <taxon>Pseudomonadati</taxon>
        <taxon>Pseudomonadota</taxon>
        <taxon>Gammaproteobacteria</taxon>
        <taxon>Cellvibrionales</taxon>
        <taxon>Halieaceae</taxon>
        <taxon>Pseudohalioglobus</taxon>
    </lineage>
</organism>
<evidence type="ECO:0000313" key="2">
    <source>
        <dbReference type="EMBL" id="PLW68786.1"/>
    </source>
</evidence>
<reference evidence="2 3" key="1">
    <citation type="submission" date="2018-01" db="EMBL/GenBank/DDBJ databases">
        <title>The draft genome sequence of Halioglobus lutimaris HF004.</title>
        <authorList>
            <person name="Du Z.-J."/>
            <person name="Shi M.-J."/>
        </authorList>
    </citation>
    <scope>NUCLEOTIDE SEQUENCE [LARGE SCALE GENOMIC DNA]</scope>
    <source>
        <strain evidence="2 3">HF004</strain>
    </source>
</reference>
<dbReference type="AlphaFoldDB" id="A0A2N5X2R5"/>
<gene>
    <name evidence="2" type="ORF">C0039_10970</name>
</gene>
<accession>A0A2N5X2R5</accession>
<name>A0A2N5X2R5_9GAMM</name>
<dbReference type="Proteomes" id="UP000235005">
    <property type="component" value="Unassembled WGS sequence"/>
</dbReference>
<dbReference type="InterPro" id="IPR016866">
    <property type="entry name" value="UCP028069"/>
</dbReference>
<dbReference type="PIRSF" id="PIRSF028069">
    <property type="entry name" value="UCP028069"/>
    <property type="match status" value="1"/>
</dbReference>
<evidence type="ECO:0000256" key="1">
    <source>
        <dbReference type="SAM" id="Coils"/>
    </source>
</evidence>
<sequence length="276" mass="31604">MSCCDDLNHCLRRGHFRLNSHRSTSVLAYLACIAIWMTNPGLSAAELQQSLDVVESTNRSAEQSQSKIDALSRETRILLEEYRSLKESAEYQEAYTRELENLDTAQRGQIESLNRQIAQARITRQRILPLMRSMVDALEKFVVLDLPFHQEERISAVIQLRQRLDRPDLSVAARFRLLMEAYQLEQDYSRTVEAWRGPLHSDGEDLSVEYLRLGRAALYYQSLDREQSGYWDRAQQVWIPLESTHGRALSAALRVARNEAAPDLLQLPFLATGGAP</sequence>